<evidence type="ECO:0000259" key="16">
    <source>
        <dbReference type="PROSITE" id="PS50112"/>
    </source>
</evidence>
<dbReference type="EMBL" id="FOXB01000023">
    <property type="protein sequence ID" value="SFP51009.1"/>
    <property type="molecule type" value="Genomic_DNA"/>
</dbReference>
<evidence type="ECO:0000256" key="7">
    <source>
        <dbReference type="ARBA" id="ARBA00022741"/>
    </source>
</evidence>
<dbReference type="CDD" id="cd17546">
    <property type="entry name" value="REC_hyHK_CKI1_RcsC-like"/>
    <property type="match status" value="1"/>
</dbReference>
<name>A0A1I5QXL8_9BACT</name>
<evidence type="ECO:0000256" key="8">
    <source>
        <dbReference type="ARBA" id="ARBA00022840"/>
    </source>
</evidence>
<keyword evidence="9" id="KW-1133">Transmembrane helix</keyword>
<feature type="domain" description="HPt" evidence="18">
    <location>
        <begin position="899"/>
        <end position="998"/>
    </location>
</feature>
<dbReference type="InterPro" id="IPR000700">
    <property type="entry name" value="PAS-assoc_C"/>
</dbReference>
<keyword evidence="10" id="KW-0902">Two-component regulatory system</keyword>
<dbReference type="STRING" id="223786.SAMN05216234_12314"/>
<feature type="modified residue" description="Phosphohistidine" evidence="12">
    <location>
        <position position="938"/>
    </location>
</feature>
<dbReference type="Pfam" id="PF02518">
    <property type="entry name" value="HATPase_c"/>
    <property type="match status" value="1"/>
</dbReference>
<dbReference type="Pfam" id="PF01627">
    <property type="entry name" value="Hpt"/>
    <property type="match status" value="1"/>
</dbReference>
<dbReference type="PANTHER" id="PTHR45339">
    <property type="entry name" value="HYBRID SIGNAL TRANSDUCTION HISTIDINE KINASE J"/>
    <property type="match status" value="1"/>
</dbReference>
<dbReference type="PROSITE" id="PS50112">
    <property type="entry name" value="PAS"/>
    <property type="match status" value="1"/>
</dbReference>
<keyword evidence="20" id="KW-1185">Reference proteome</keyword>
<dbReference type="InterPro" id="IPR036890">
    <property type="entry name" value="HATPase_C_sf"/>
</dbReference>
<dbReference type="PANTHER" id="PTHR45339:SF1">
    <property type="entry name" value="HYBRID SIGNAL TRANSDUCTION HISTIDINE KINASE J"/>
    <property type="match status" value="1"/>
</dbReference>
<dbReference type="RefSeq" id="WP_092912756.1">
    <property type="nucleotide sequence ID" value="NZ_FOXB01000023.1"/>
</dbReference>
<evidence type="ECO:0000256" key="11">
    <source>
        <dbReference type="ARBA" id="ARBA00023136"/>
    </source>
</evidence>
<evidence type="ECO:0000256" key="2">
    <source>
        <dbReference type="ARBA" id="ARBA00004651"/>
    </source>
</evidence>
<keyword evidence="6" id="KW-0812">Transmembrane</keyword>
<dbReference type="CDD" id="cd00082">
    <property type="entry name" value="HisKA"/>
    <property type="match status" value="1"/>
</dbReference>
<keyword evidence="4" id="KW-1003">Cell membrane</keyword>
<dbReference type="PRINTS" id="PR00344">
    <property type="entry name" value="BCTRLSENSOR"/>
</dbReference>
<evidence type="ECO:0000256" key="1">
    <source>
        <dbReference type="ARBA" id="ARBA00000085"/>
    </source>
</evidence>
<dbReference type="FunFam" id="3.30.565.10:FF:000010">
    <property type="entry name" value="Sensor histidine kinase RcsC"/>
    <property type="match status" value="1"/>
</dbReference>
<dbReference type="InterPro" id="IPR036097">
    <property type="entry name" value="HisK_dim/P_sf"/>
</dbReference>
<keyword evidence="5 13" id="KW-0597">Phosphoprotein</keyword>
<dbReference type="InterPro" id="IPR005467">
    <property type="entry name" value="His_kinase_dom"/>
</dbReference>
<dbReference type="Gene3D" id="3.30.450.20">
    <property type="entry name" value="PAS domain"/>
    <property type="match status" value="2"/>
</dbReference>
<keyword evidence="8" id="KW-0067">ATP-binding</keyword>
<dbReference type="SUPFAM" id="SSF55785">
    <property type="entry name" value="PYP-like sensor domain (PAS domain)"/>
    <property type="match status" value="2"/>
</dbReference>
<dbReference type="OrthoDB" id="5372021at2"/>
<dbReference type="InterPro" id="IPR003594">
    <property type="entry name" value="HATPase_dom"/>
</dbReference>
<keyword evidence="7" id="KW-0547">Nucleotide-binding</keyword>
<evidence type="ECO:0000256" key="6">
    <source>
        <dbReference type="ARBA" id="ARBA00022692"/>
    </source>
</evidence>
<evidence type="ECO:0000256" key="13">
    <source>
        <dbReference type="PROSITE-ProRule" id="PRU00169"/>
    </source>
</evidence>
<protein>
    <recommendedName>
        <fullName evidence="3">histidine kinase</fullName>
        <ecNumber evidence="3">2.7.13.3</ecNumber>
    </recommendedName>
</protein>
<comment type="catalytic activity">
    <reaction evidence="1">
        <text>ATP + protein L-histidine = ADP + protein N-phospho-L-histidine.</text>
        <dbReference type="EC" id="2.7.13.3"/>
    </reaction>
</comment>
<dbReference type="InterPro" id="IPR003661">
    <property type="entry name" value="HisK_dim/P_dom"/>
</dbReference>
<dbReference type="SUPFAM" id="SSF52172">
    <property type="entry name" value="CheY-like"/>
    <property type="match status" value="1"/>
</dbReference>
<dbReference type="InterPro" id="IPR011006">
    <property type="entry name" value="CheY-like_superfamily"/>
</dbReference>
<evidence type="ECO:0000259" key="14">
    <source>
        <dbReference type="PROSITE" id="PS50109"/>
    </source>
</evidence>
<dbReference type="InterPro" id="IPR035965">
    <property type="entry name" value="PAS-like_dom_sf"/>
</dbReference>
<dbReference type="InterPro" id="IPR000014">
    <property type="entry name" value="PAS"/>
</dbReference>
<dbReference type="GO" id="GO:0000155">
    <property type="term" value="F:phosphorelay sensor kinase activity"/>
    <property type="evidence" value="ECO:0007669"/>
    <property type="project" value="InterPro"/>
</dbReference>
<dbReference type="SMART" id="SM00387">
    <property type="entry name" value="HATPase_c"/>
    <property type="match status" value="1"/>
</dbReference>
<comment type="subcellular location">
    <subcellularLocation>
        <location evidence="2">Cell membrane</location>
        <topology evidence="2">Multi-pass membrane protein</topology>
    </subcellularLocation>
</comment>
<dbReference type="InterPro" id="IPR004358">
    <property type="entry name" value="Sig_transdc_His_kin-like_C"/>
</dbReference>
<proteinExistence type="predicted"/>
<dbReference type="CDD" id="cd16922">
    <property type="entry name" value="HATPase_EvgS-ArcB-TorS-like"/>
    <property type="match status" value="1"/>
</dbReference>
<dbReference type="SUPFAM" id="SSF47226">
    <property type="entry name" value="Histidine-containing phosphotransfer domain, HPT domain"/>
    <property type="match status" value="1"/>
</dbReference>
<dbReference type="InterPro" id="IPR008207">
    <property type="entry name" value="Sig_transdc_His_kin_Hpt_dom"/>
</dbReference>
<dbReference type="GO" id="GO:0005886">
    <property type="term" value="C:plasma membrane"/>
    <property type="evidence" value="ECO:0007669"/>
    <property type="project" value="UniProtKB-SubCell"/>
</dbReference>
<dbReference type="SUPFAM" id="SSF55874">
    <property type="entry name" value="ATPase domain of HSP90 chaperone/DNA topoisomerase II/histidine kinase"/>
    <property type="match status" value="1"/>
</dbReference>
<gene>
    <name evidence="19" type="ORF">SAMN05216234_12314</name>
</gene>
<feature type="domain" description="PAS" evidence="16">
    <location>
        <begin position="140"/>
        <end position="192"/>
    </location>
</feature>
<dbReference type="Gene3D" id="1.10.287.130">
    <property type="match status" value="1"/>
</dbReference>
<keyword evidence="11" id="KW-0472">Membrane</keyword>
<dbReference type="SMART" id="SM00448">
    <property type="entry name" value="REC"/>
    <property type="match status" value="1"/>
</dbReference>
<dbReference type="Pfam" id="PF00512">
    <property type="entry name" value="HisKA"/>
    <property type="match status" value="1"/>
</dbReference>
<dbReference type="InterPro" id="IPR036641">
    <property type="entry name" value="HPT_dom_sf"/>
</dbReference>
<evidence type="ECO:0000256" key="3">
    <source>
        <dbReference type="ARBA" id="ARBA00012438"/>
    </source>
</evidence>
<feature type="domain" description="PAC" evidence="17">
    <location>
        <begin position="194"/>
        <end position="246"/>
    </location>
</feature>
<dbReference type="SMART" id="SM00091">
    <property type="entry name" value="PAS"/>
    <property type="match status" value="2"/>
</dbReference>
<dbReference type="InterPro" id="IPR001610">
    <property type="entry name" value="PAC"/>
</dbReference>
<dbReference type="CDD" id="cd00130">
    <property type="entry name" value="PAS"/>
    <property type="match status" value="1"/>
</dbReference>
<evidence type="ECO:0000259" key="18">
    <source>
        <dbReference type="PROSITE" id="PS50894"/>
    </source>
</evidence>
<dbReference type="EC" id="2.7.13.3" evidence="3"/>
<dbReference type="PROSITE" id="PS50109">
    <property type="entry name" value="HIS_KIN"/>
    <property type="match status" value="1"/>
</dbReference>
<evidence type="ECO:0000256" key="12">
    <source>
        <dbReference type="PROSITE-ProRule" id="PRU00110"/>
    </source>
</evidence>
<dbReference type="SMART" id="SM00388">
    <property type="entry name" value="HisKA"/>
    <property type="match status" value="1"/>
</dbReference>
<dbReference type="InterPro" id="IPR001789">
    <property type="entry name" value="Sig_transdc_resp-reg_receiver"/>
</dbReference>
<dbReference type="AlphaFoldDB" id="A0A1I5QXL8"/>
<organism evidence="19 20">
    <name type="scientific">Hydrogenimonas thermophila</name>
    <dbReference type="NCBI Taxonomy" id="223786"/>
    <lineage>
        <taxon>Bacteria</taxon>
        <taxon>Pseudomonadati</taxon>
        <taxon>Campylobacterota</taxon>
        <taxon>Epsilonproteobacteria</taxon>
        <taxon>Campylobacterales</taxon>
        <taxon>Hydrogenimonadaceae</taxon>
        <taxon>Hydrogenimonas</taxon>
    </lineage>
</organism>
<dbReference type="PROSITE" id="PS50894">
    <property type="entry name" value="HPT"/>
    <property type="match status" value="1"/>
</dbReference>
<feature type="domain" description="Response regulatory" evidence="15">
    <location>
        <begin position="755"/>
        <end position="869"/>
    </location>
</feature>
<evidence type="ECO:0000256" key="9">
    <source>
        <dbReference type="ARBA" id="ARBA00022989"/>
    </source>
</evidence>
<dbReference type="PROSITE" id="PS50110">
    <property type="entry name" value="RESPONSE_REGULATORY"/>
    <property type="match status" value="1"/>
</dbReference>
<sequence length="999" mass="114229">MKSLFFINKKNRFKDIVSNMQKKECKNLLIHLHSSDGKKLKKRLEKLHKAFPNAKIFATIEEEKEKEPLIAFICLDDFNSIETIFSSDCKDNLDKCLELEITAVLSFIKEYSENGQNSQLHILKQYRDAVDHAMIVSKTDKRGVITYINDNFCKISGYTREELIGKSHNIVRHPDTPKETFKEMWQTILSKKPWHGIIKNLRKDGTDYIVDAIIYPILDTSGEITEFIALRKDITEQIHDKEKLEAREAELQAILNNQDSIVLFVSQNDGILTINKRFFEYFDFKDTDDFKEKHSCICDLFIEEEGYIYPKAREDWLEFVSSNPEERHKVKMRDKNGKIRTFLLKANQIENDGRFVVNLSDITPLEEALIQAKLMEHTKSMFVANMSHEIRTPLNGILGFTELLLKHPVDSQIRRYLEIIHKSGKTLLGIVNDILDLSKIESGKMELSPIPADICKELESVVAIFAAKAREKHISYTAFIDPTIPKTIICDIQRLKQVLSNLIGNAVKFTPENGKVEVLIKTIKKEDNRIKLHFEVKDSGIGIKEEQKSKIFDLFSQADNSISREYGGTGLGLPISAKFIEMMGSHIEVDSEPQKGSTFWFDIWFDINDASLSIGSLESIEESVNIVFCKHTPEDCIMFETIKNYLEAWGISWTTRTSCDDIPFDTAFLFITPDTFEKGDKENMQKLLEQFPSLQIIWVESSSSIKPPEDNRIHKLEMPVVGSTLFDLLAAGLGDNFTKASISEDNIYNGNYSGKVLVAEDNPVNQMLISELLKDRGIDATIVENGIEALDELNRNQYDLVLMDVNMPKMDGIEATKKLRESGFKTPIVALTANVMAEEKSAYMKAGMNDHLSKPIETKALDIVLQKFLNTTNIEEEVESIEFDDIDYDHLGESLGLKNRKILRTLFAQFSKSVDSFLEDLESAINSKNIETLKDVIHRIKGATGNMRFENSFTLCKELEKELSSHNEINNRVKNMITKLMAQLWDLQNKIELHLNKEG</sequence>
<evidence type="ECO:0000313" key="19">
    <source>
        <dbReference type="EMBL" id="SFP51009.1"/>
    </source>
</evidence>
<dbReference type="Proteomes" id="UP000199227">
    <property type="component" value="Unassembled WGS sequence"/>
</dbReference>
<evidence type="ECO:0000256" key="4">
    <source>
        <dbReference type="ARBA" id="ARBA00022475"/>
    </source>
</evidence>
<reference evidence="19 20" key="1">
    <citation type="submission" date="2016-10" db="EMBL/GenBank/DDBJ databases">
        <authorList>
            <person name="de Groot N.N."/>
        </authorList>
    </citation>
    <scope>NUCLEOTIDE SEQUENCE [LARGE SCALE GENOMIC DNA]</scope>
    <source>
        <strain evidence="19 20">EP1-55-1</strain>
    </source>
</reference>
<dbReference type="Pfam" id="PF13426">
    <property type="entry name" value="PAS_9"/>
    <property type="match status" value="1"/>
</dbReference>
<dbReference type="GO" id="GO:0005524">
    <property type="term" value="F:ATP binding"/>
    <property type="evidence" value="ECO:0007669"/>
    <property type="project" value="UniProtKB-KW"/>
</dbReference>
<evidence type="ECO:0000259" key="17">
    <source>
        <dbReference type="PROSITE" id="PS50113"/>
    </source>
</evidence>
<evidence type="ECO:0000313" key="20">
    <source>
        <dbReference type="Proteomes" id="UP000199227"/>
    </source>
</evidence>
<dbReference type="NCBIfam" id="TIGR00229">
    <property type="entry name" value="sensory_box"/>
    <property type="match status" value="1"/>
</dbReference>
<dbReference type="Gene3D" id="3.40.50.2300">
    <property type="match status" value="1"/>
</dbReference>
<dbReference type="Pfam" id="PF00072">
    <property type="entry name" value="Response_reg"/>
    <property type="match status" value="1"/>
</dbReference>
<feature type="domain" description="Histidine kinase" evidence="14">
    <location>
        <begin position="385"/>
        <end position="607"/>
    </location>
</feature>
<dbReference type="Gene3D" id="3.30.565.10">
    <property type="entry name" value="Histidine kinase-like ATPase, C-terminal domain"/>
    <property type="match status" value="1"/>
</dbReference>
<dbReference type="SMART" id="SM00086">
    <property type="entry name" value="PAC"/>
    <property type="match status" value="2"/>
</dbReference>
<evidence type="ECO:0000259" key="15">
    <source>
        <dbReference type="PROSITE" id="PS50110"/>
    </source>
</evidence>
<dbReference type="PROSITE" id="PS50113">
    <property type="entry name" value="PAC"/>
    <property type="match status" value="1"/>
</dbReference>
<dbReference type="SUPFAM" id="SSF47384">
    <property type="entry name" value="Homodimeric domain of signal transducing histidine kinase"/>
    <property type="match status" value="1"/>
</dbReference>
<dbReference type="Gene3D" id="1.20.120.160">
    <property type="entry name" value="HPT domain"/>
    <property type="match status" value="1"/>
</dbReference>
<feature type="modified residue" description="4-aspartylphosphate" evidence="13">
    <location>
        <position position="804"/>
    </location>
</feature>
<evidence type="ECO:0000256" key="5">
    <source>
        <dbReference type="ARBA" id="ARBA00022553"/>
    </source>
</evidence>
<evidence type="ECO:0000256" key="10">
    <source>
        <dbReference type="ARBA" id="ARBA00023012"/>
    </source>
</evidence>
<accession>A0A1I5QXL8</accession>